<protein>
    <submittedName>
        <fullName evidence="1">Uncharacterized protein</fullName>
    </submittedName>
</protein>
<comment type="caution">
    <text evidence="1">The sequence shown here is derived from an EMBL/GenBank/DDBJ whole genome shotgun (WGS) entry which is preliminary data.</text>
</comment>
<proteinExistence type="predicted"/>
<evidence type="ECO:0000313" key="2">
    <source>
        <dbReference type="Proteomes" id="UP001165960"/>
    </source>
</evidence>
<gene>
    <name evidence="1" type="ORF">DSO57_1019831</name>
</gene>
<organism evidence="1 2">
    <name type="scientific">Entomophthora muscae</name>
    <dbReference type="NCBI Taxonomy" id="34485"/>
    <lineage>
        <taxon>Eukaryota</taxon>
        <taxon>Fungi</taxon>
        <taxon>Fungi incertae sedis</taxon>
        <taxon>Zoopagomycota</taxon>
        <taxon>Entomophthoromycotina</taxon>
        <taxon>Entomophthoromycetes</taxon>
        <taxon>Entomophthorales</taxon>
        <taxon>Entomophthoraceae</taxon>
        <taxon>Entomophthora</taxon>
    </lineage>
</organism>
<reference evidence="1" key="1">
    <citation type="submission" date="2022-04" db="EMBL/GenBank/DDBJ databases">
        <title>Genome of the entomopathogenic fungus Entomophthora muscae.</title>
        <authorList>
            <person name="Elya C."/>
            <person name="Lovett B.R."/>
            <person name="Lee E."/>
            <person name="Macias A.M."/>
            <person name="Hajek A.E."/>
            <person name="De Bivort B.L."/>
            <person name="Kasson M.T."/>
            <person name="De Fine Licht H.H."/>
            <person name="Stajich J.E."/>
        </authorList>
    </citation>
    <scope>NUCLEOTIDE SEQUENCE</scope>
    <source>
        <strain evidence="1">Berkeley</strain>
    </source>
</reference>
<accession>A0ACC2RV20</accession>
<sequence length="88" mass="9938">MPILALHPDEDDLLYELIGYPSSWENKPEEIQNSLAKLSENTLICNIQLFKKVHDQYLPYVHPSICLLVALPLPPPDGSSPLPHLTPR</sequence>
<evidence type="ECO:0000313" key="1">
    <source>
        <dbReference type="EMBL" id="KAJ9053899.1"/>
    </source>
</evidence>
<dbReference type="EMBL" id="QTSX02006480">
    <property type="protein sequence ID" value="KAJ9053899.1"/>
    <property type="molecule type" value="Genomic_DNA"/>
</dbReference>
<dbReference type="Proteomes" id="UP001165960">
    <property type="component" value="Unassembled WGS sequence"/>
</dbReference>
<keyword evidence="2" id="KW-1185">Reference proteome</keyword>
<name>A0ACC2RV20_9FUNG</name>